<proteinExistence type="inferred from homology"/>
<keyword evidence="4" id="KW-1185">Reference proteome</keyword>
<evidence type="ECO:0008006" key="5">
    <source>
        <dbReference type="Google" id="ProtNLM"/>
    </source>
</evidence>
<evidence type="ECO:0000256" key="2">
    <source>
        <dbReference type="ARBA" id="ARBA00023235"/>
    </source>
</evidence>
<dbReference type="Proteomes" id="UP001064106">
    <property type="component" value="Unassembled WGS sequence"/>
</dbReference>
<dbReference type="EMBL" id="ARXS01000032">
    <property type="protein sequence ID" value="MCU5784511.1"/>
    <property type="molecule type" value="Genomic_DNA"/>
</dbReference>
<comment type="caution">
    <text evidence="3">The sequence shown here is derived from an EMBL/GenBank/DDBJ whole genome shotgun (WGS) entry which is preliminary data.</text>
</comment>
<evidence type="ECO:0000313" key="3">
    <source>
        <dbReference type="EMBL" id="MCU5784511.1"/>
    </source>
</evidence>
<dbReference type="InterPro" id="IPR007400">
    <property type="entry name" value="PrpF-like"/>
</dbReference>
<dbReference type="RefSeq" id="WP_262462269.1">
    <property type="nucleotide sequence ID" value="NZ_ARXS01000032.1"/>
</dbReference>
<keyword evidence="2" id="KW-0413">Isomerase</keyword>
<dbReference type="PANTHER" id="PTHR43709:SF3">
    <property type="entry name" value="ISOMERASE YBHH-RELATED"/>
    <property type="match status" value="1"/>
</dbReference>
<gene>
    <name evidence="3" type="ORF">MA04_03811</name>
</gene>
<evidence type="ECO:0000256" key="1">
    <source>
        <dbReference type="ARBA" id="ARBA00007673"/>
    </source>
</evidence>
<reference evidence="3" key="1">
    <citation type="submission" date="2012-09" db="EMBL/GenBank/DDBJ databases">
        <title>Genome Sequence of alkane-degrading Bacterium Alcanivorax balearicus MACL04.</title>
        <authorList>
            <person name="Lai Q."/>
            <person name="Shao Z."/>
        </authorList>
    </citation>
    <scope>NUCLEOTIDE SEQUENCE</scope>
    <source>
        <strain evidence="3">MACL04</strain>
    </source>
</reference>
<protein>
    <recommendedName>
        <fullName evidence="5">PrpF protein</fullName>
    </recommendedName>
</protein>
<comment type="similarity">
    <text evidence="1">Belongs to the PrpF family.</text>
</comment>
<dbReference type="GeneID" id="94685456"/>
<dbReference type="Pfam" id="PF04303">
    <property type="entry name" value="PrpF"/>
    <property type="match status" value="1"/>
</dbReference>
<accession>A0ABT2R418</accession>
<sequence>MKTSDTTVPCVIMRAGTSKGLFFHAEDLPEAGPRRDRLLKRIMGTPDRLQIDGLGGSRPITSKIAIISRSGRADADVDYLFAQASVESDDISYSGNCGNISAGVGPFAIDEGLVAVNGDVTAVRIHNVNTGKVIVARVPTASGQADVTGKVRVPGVPGTGAGILLDYSHTAGAKTGAVLPTGNPVDEITLEDGHVLRATLCDVANPCVWVSSEELGVDGAILSDDINADDALLERIEEIRARAAVMMGFCKHWREAEVRSPGLPMLGFLSPPRTYRDDNGEEVRGSDIDLMARLIFMGRCHESFAGTASICLAASSRLPGTLTHQFCRRSGDQLVIGHPLGAMRVDVEANRNNDGFVRLGVIRTARRLMKGEAFVPGGIASDND</sequence>
<organism evidence="3 4">
    <name type="scientific">Alloalcanivorax balearicus MACL04</name>
    <dbReference type="NCBI Taxonomy" id="1177182"/>
    <lineage>
        <taxon>Bacteria</taxon>
        <taxon>Pseudomonadati</taxon>
        <taxon>Pseudomonadota</taxon>
        <taxon>Gammaproteobacteria</taxon>
        <taxon>Oceanospirillales</taxon>
        <taxon>Alcanivoracaceae</taxon>
        <taxon>Alloalcanivorax</taxon>
    </lineage>
</organism>
<dbReference type="SUPFAM" id="SSF54506">
    <property type="entry name" value="Diaminopimelate epimerase-like"/>
    <property type="match status" value="2"/>
</dbReference>
<dbReference type="Gene3D" id="3.10.310.10">
    <property type="entry name" value="Diaminopimelate Epimerase, Chain A, domain 1"/>
    <property type="match status" value="2"/>
</dbReference>
<name>A0ABT2R418_9GAMM</name>
<evidence type="ECO:0000313" key="4">
    <source>
        <dbReference type="Proteomes" id="UP001064106"/>
    </source>
</evidence>
<dbReference type="PANTHER" id="PTHR43709">
    <property type="entry name" value="ACONITATE ISOMERASE-RELATED"/>
    <property type="match status" value="1"/>
</dbReference>